<dbReference type="EMBL" id="CP090895">
    <property type="protein sequence ID" value="ULT86125.1"/>
    <property type="molecule type" value="Genomic_DNA"/>
</dbReference>
<dbReference type="AlphaFoldDB" id="A0AAE8ZYP1"/>
<protein>
    <recommendedName>
        <fullName evidence="6">G-protein coupled receptors family 1 profile domain-containing protein</fullName>
    </recommendedName>
</protein>
<gene>
    <name evidence="7" type="ORF">L3Y34_006070</name>
</gene>
<feature type="transmembrane region" description="Helical" evidence="5">
    <location>
        <begin position="158"/>
        <end position="184"/>
    </location>
</feature>
<evidence type="ECO:0000256" key="3">
    <source>
        <dbReference type="ARBA" id="ARBA00022989"/>
    </source>
</evidence>
<keyword evidence="2 5" id="KW-0812">Transmembrane</keyword>
<dbReference type="InterPro" id="IPR019427">
    <property type="entry name" value="7TM_GPCR_serpentine_rcpt_Srw"/>
</dbReference>
<dbReference type="PANTHER" id="PTHR22751:SF284">
    <property type="entry name" value="G-PROTEIN COUPLED RECEPTORS FAMILY 1 PROFILE DOMAIN-CONTAINING PROTEIN"/>
    <property type="match status" value="1"/>
</dbReference>
<feature type="transmembrane region" description="Helical" evidence="5">
    <location>
        <begin position="243"/>
        <end position="263"/>
    </location>
</feature>
<dbReference type="SUPFAM" id="SSF81321">
    <property type="entry name" value="Family A G protein-coupled receptor-like"/>
    <property type="match status" value="1"/>
</dbReference>
<dbReference type="InterPro" id="IPR017452">
    <property type="entry name" value="GPCR_Rhodpsn_7TM"/>
</dbReference>
<organism evidence="7 8">
    <name type="scientific">Caenorhabditis briggsae</name>
    <dbReference type="NCBI Taxonomy" id="6238"/>
    <lineage>
        <taxon>Eukaryota</taxon>
        <taxon>Metazoa</taxon>
        <taxon>Ecdysozoa</taxon>
        <taxon>Nematoda</taxon>
        <taxon>Chromadorea</taxon>
        <taxon>Rhabditida</taxon>
        <taxon>Rhabditina</taxon>
        <taxon>Rhabditomorpha</taxon>
        <taxon>Rhabditoidea</taxon>
        <taxon>Rhabditidae</taxon>
        <taxon>Peloderinae</taxon>
        <taxon>Caenorhabditis</taxon>
    </lineage>
</organism>
<feature type="transmembrane region" description="Helical" evidence="5">
    <location>
        <begin position="93"/>
        <end position="114"/>
    </location>
</feature>
<sequence length="293" mass="33637">MRTQSVSKEMICIALCGVLSGVIGVIKSVFEVHEHFGTCHHSYRYYVVGLIYFLAYQIINQFILWLIIYITFLRAMVILEVKRGLSPPGSKMLKIFMISFICLMTAIFFFNHLLRVSYHRIEEIVDEEKIEELIKEKRCKYQKVYNIEAFSGDCLRRILLSIAGVTGFIIPIFIMIVLTIFLVIELRSPGPVKSAENTKKQINATYGLVAFLFCYIFAELPYVFLFALGLINPSDFVQLDEYIYSQVDAFICSSMCIGIIIYAMMSAQYRDTICATFCRSHKISPGPSVFLRD</sequence>
<dbReference type="PROSITE" id="PS50262">
    <property type="entry name" value="G_PROTEIN_RECEP_F1_2"/>
    <property type="match status" value="1"/>
</dbReference>
<dbReference type="Gene3D" id="1.20.1070.10">
    <property type="entry name" value="Rhodopsin 7-helix transmembrane proteins"/>
    <property type="match status" value="1"/>
</dbReference>
<feature type="domain" description="G-protein coupled receptors family 1 profile" evidence="6">
    <location>
        <begin position="64"/>
        <end position="262"/>
    </location>
</feature>
<comment type="subcellular location">
    <subcellularLocation>
        <location evidence="1">Membrane</location>
    </subcellularLocation>
</comment>
<evidence type="ECO:0000256" key="1">
    <source>
        <dbReference type="ARBA" id="ARBA00004370"/>
    </source>
</evidence>
<evidence type="ECO:0000313" key="7">
    <source>
        <dbReference type="EMBL" id="ULT86125.1"/>
    </source>
</evidence>
<evidence type="ECO:0000256" key="5">
    <source>
        <dbReference type="SAM" id="Phobius"/>
    </source>
</evidence>
<feature type="transmembrane region" description="Helical" evidence="5">
    <location>
        <begin position="205"/>
        <end position="231"/>
    </location>
</feature>
<reference evidence="7 8" key="1">
    <citation type="submission" date="2022-02" db="EMBL/GenBank/DDBJ databases">
        <title>Chromosome-level reference genomes for two strains of Caenorhabditis briggsae: an improved platform for comparative genomics.</title>
        <authorList>
            <person name="Stevens L."/>
            <person name="Andersen E.C."/>
        </authorList>
    </citation>
    <scope>NUCLEOTIDE SEQUENCE [LARGE SCALE GENOMIC DNA]</scope>
    <source>
        <strain evidence="7">QX1410_ONT</strain>
        <tissue evidence="7">Whole-organism</tissue>
    </source>
</reference>
<dbReference type="PANTHER" id="PTHR22751">
    <property type="entry name" value="G-PROTEIN COUPLED RECEPTOR-RELATED"/>
    <property type="match status" value="1"/>
</dbReference>
<evidence type="ECO:0000313" key="8">
    <source>
        <dbReference type="Proteomes" id="UP000827892"/>
    </source>
</evidence>
<dbReference type="GO" id="GO:0008528">
    <property type="term" value="F:G protein-coupled peptide receptor activity"/>
    <property type="evidence" value="ECO:0007669"/>
    <property type="project" value="InterPro"/>
</dbReference>
<feature type="transmembrane region" description="Helical" evidence="5">
    <location>
        <begin position="50"/>
        <end position="72"/>
    </location>
</feature>
<dbReference type="GO" id="GO:0016020">
    <property type="term" value="C:membrane"/>
    <property type="evidence" value="ECO:0007669"/>
    <property type="project" value="UniProtKB-SubCell"/>
</dbReference>
<keyword evidence="4 5" id="KW-0472">Membrane</keyword>
<evidence type="ECO:0000259" key="6">
    <source>
        <dbReference type="PROSITE" id="PS50262"/>
    </source>
</evidence>
<dbReference type="Proteomes" id="UP000827892">
    <property type="component" value="Chromosome V"/>
</dbReference>
<feature type="transmembrane region" description="Helical" evidence="5">
    <location>
        <begin position="12"/>
        <end position="30"/>
    </location>
</feature>
<keyword evidence="3 5" id="KW-1133">Transmembrane helix</keyword>
<evidence type="ECO:0000256" key="4">
    <source>
        <dbReference type="ARBA" id="ARBA00023136"/>
    </source>
</evidence>
<accession>A0AAE8ZYP1</accession>
<name>A0AAE8ZYP1_CAEBR</name>
<proteinExistence type="predicted"/>
<evidence type="ECO:0000256" key="2">
    <source>
        <dbReference type="ARBA" id="ARBA00022692"/>
    </source>
</evidence>
<dbReference type="Pfam" id="PF10324">
    <property type="entry name" value="7TM_GPCR_Srw"/>
    <property type="match status" value="1"/>
</dbReference>